<feature type="domain" description="Quinate/shikimate 5-dehydrogenase/glutamyl-tRNA reductase" evidence="1">
    <location>
        <begin position="26"/>
        <end position="104"/>
    </location>
</feature>
<dbReference type="Pfam" id="PF01488">
    <property type="entry name" value="Shikimate_DH"/>
    <property type="match status" value="1"/>
</dbReference>
<proteinExistence type="predicted"/>
<dbReference type="InterPro" id="IPR041121">
    <property type="entry name" value="SDH_C"/>
</dbReference>
<dbReference type="CDD" id="cd01065">
    <property type="entry name" value="NAD_bind_Shikimate_DH"/>
    <property type="match status" value="1"/>
</dbReference>
<organism evidence="3">
    <name type="scientific">marine sediment metagenome</name>
    <dbReference type="NCBI Taxonomy" id="412755"/>
    <lineage>
        <taxon>unclassified sequences</taxon>
        <taxon>metagenomes</taxon>
        <taxon>ecological metagenomes</taxon>
    </lineage>
</organism>
<dbReference type="InterPro" id="IPR022893">
    <property type="entry name" value="Shikimate_DH_fam"/>
</dbReference>
<dbReference type="SUPFAM" id="SSF51735">
    <property type="entry name" value="NAD(P)-binding Rossmann-fold domains"/>
    <property type="match status" value="1"/>
</dbReference>
<dbReference type="Gene3D" id="3.40.50.720">
    <property type="entry name" value="NAD(P)-binding Rossmann-like Domain"/>
    <property type="match status" value="1"/>
</dbReference>
<dbReference type="AlphaFoldDB" id="X1IHV4"/>
<evidence type="ECO:0000259" key="2">
    <source>
        <dbReference type="Pfam" id="PF18317"/>
    </source>
</evidence>
<feature type="non-terminal residue" evidence="3">
    <location>
        <position position="1"/>
    </location>
</feature>
<accession>X1IHV4</accession>
<dbReference type="GO" id="GO:0019632">
    <property type="term" value="P:shikimate metabolic process"/>
    <property type="evidence" value="ECO:0007669"/>
    <property type="project" value="TreeGrafter"/>
</dbReference>
<dbReference type="GO" id="GO:0004764">
    <property type="term" value="F:shikimate 3-dehydrogenase (NADP+) activity"/>
    <property type="evidence" value="ECO:0007669"/>
    <property type="project" value="InterPro"/>
</dbReference>
<dbReference type="Pfam" id="PF18317">
    <property type="entry name" value="SDH_C"/>
    <property type="match status" value="1"/>
</dbReference>
<protein>
    <recommendedName>
        <fullName evidence="4">Shikimate dehydrogenase</fullName>
    </recommendedName>
</protein>
<dbReference type="PANTHER" id="PTHR21089">
    <property type="entry name" value="SHIKIMATE DEHYDROGENASE"/>
    <property type="match status" value="1"/>
</dbReference>
<evidence type="ECO:0000259" key="1">
    <source>
        <dbReference type="Pfam" id="PF01488"/>
    </source>
</evidence>
<comment type="caution">
    <text evidence="3">The sequence shown here is derived from an EMBL/GenBank/DDBJ whole genome shotgun (WGS) entry which is preliminary data.</text>
</comment>
<sequence length="192" mass="20252">EGKLTGYNTDGPGFIASMREIGWAATGRAVTIIGAGGSARSVAAAVLREKARRLSLINRTPAKAEALAELLTGGQAAEITTAGLTAPQAEEWVREAEIVVDCTSVGMYPHVDVAPVVPAGWLHGGQLVCDLTYNPRHTVLLKAAQHRGAETLDGTGMLVHQGAIAFEQWTGEAAPVEIMRQALLNALQRRHA</sequence>
<gene>
    <name evidence="3" type="ORF">S03H2_61236</name>
</gene>
<name>X1IHV4_9ZZZZ</name>
<dbReference type="InterPro" id="IPR036291">
    <property type="entry name" value="NAD(P)-bd_dom_sf"/>
</dbReference>
<evidence type="ECO:0008006" key="4">
    <source>
        <dbReference type="Google" id="ProtNLM"/>
    </source>
</evidence>
<dbReference type="EMBL" id="BARU01039515">
    <property type="protein sequence ID" value="GAH81956.1"/>
    <property type="molecule type" value="Genomic_DNA"/>
</dbReference>
<reference evidence="3" key="1">
    <citation type="journal article" date="2014" name="Front. Microbiol.">
        <title>High frequency of phylogenetically diverse reductive dehalogenase-homologous genes in deep subseafloor sedimentary metagenomes.</title>
        <authorList>
            <person name="Kawai M."/>
            <person name="Futagami T."/>
            <person name="Toyoda A."/>
            <person name="Takaki Y."/>
            <person name="Nishi S."/>
            <person name="Hori S."/>
            <person name="Arai W."/>
            <person name="Tsubouchi T."/>
            <person name="Morono Y."/>
            <person name="Uchiyama I."/>
            <person name="Ito T."/>
            <person name="Fujiyama A."/>
            <person name="Inagaki F."/>
            <person name="Takami H."/>
        </authorList>
    </citation>
    <scope>NUCLEOTIDE SEQUENCE</scope>
    <source>
        <strain evidence="3">Expedition CK06-06</strain>
    </source>
</reference>
<dbReference type="PANTHER" id="PTHR21089:SF1">
    <property type="entry name" value="BIFUNCTIONAL 3-DEHYDROQUINATE DEHYDRATASE_SHIKIMATE DEHYDROGENASE, CHLOROPLASTIC"/>
    <property type="match status" value="1"/>
</dbReference>
<dbReference type="InterPro" id="IPR006151">
    <property type="entry name" value="Shikm_DH/Glu-tRNA_Rdtase"/>
</dbReference>
<evidence type="ECO:0000313" key="3">
    <source>
        <dbReference type="EMBL" id="GAH81956.1"/>
    </source>
</evidence>
<dbReference type="GO" id="GO:0009423">
    <property type="term" value="P:chorismate biosynthetic process"/>
    <property type="evidence" value="ECO:0007669"/>
    <property type="project" value="TreeGrafter"/>
</dbReference>
<feature type="domain" description="SDH C-terminal" evidence="2">
    <location>
        <begin position="154"/>
        <end position="184"/>
    </location>
</feature>